<protein>
    <submittedName>
        <fullName evidence="2">Uncharacterized protein</fullName>
    </submittedName>
</protein>
<feature type="compositionally biased region" description="Low complexity" evidence="1">
    <location>
        <begin position="181"/>
        <end position="195"/>
    </location>
</feature>
<dbReference type="EMBL" id="JAEVFJ010000066">
    <property type="protein sequence ID" value="KAH8077085.1"/>
    <property type="molecule type" value="Genomic_DNA"/>
</dbReference>
<proteinExistence type="predicted"/>
<name>A0A8K0UCV3_9AGAR</name>
<evidence type="ECO:0000256" key="1">
    <source>
        <dbReference type="SAM" id="MobiDB-lite"/>
    </source>
</evidence>
<dbReference type="AlphaFoldDB" id="A0A8K0UCV3"/>
<evidence type="ECO:0000313" key="2">
    <source>
        <dbReference type="EMBL" id="KAH8077085.1"/>
    </source>
</evidence>
<dbReference type="Proteomes" id="UP000813824">
    <property type="component" value="Unassembled WGS sequence"/>
</dbReference>
<evidence type="ECO:0000313" key="3">
    <source>
        <dbReference type="Proteomes" id="UP000813824"/>
    </source>
</evidence>
<sequence>MPSSSQPTTPTKSRYLTDPGPDAVDRLGTVGVAHSSQRRPVASVPSPHPRIPNTHWLRLEGAFIRSRRQFLWHPVPPMPNIVGELAEIDGALRPVAHIFSLITAQDRNILPSPATSDSSLERDMRTPHYPPMLLMEGDPIAAPQVGSTQRPVRRRQFGVSGNIPLPSTNSSPLVQLLELNSSSSSPGSRRGYSSPAFQTAEHGASNPNGVGVTRFCNDIPLTDTSPNQSRLFLEPRHRRGSNLRNPSFPPSGPTLDLSYVSFALENANLDGNAEEDADLAAAMAQSRRDRDSYSAEDRNGDPGPSSRAHRDRF</sequence>
<organism evidence="2 3">
    <name type="scientific">Cristinia sonorae</name>
    <dbReference type="NCBI Taxonomy" id="1940300"/>
    <lineage>
        <taxon>Eukaryota</taxon>
        <taxon>Fungi</taxon>
        <taxon>Dikarya</taxon>
        <taxon>Basidiomycota</taxon>
        <taxon>Agaricomycotina</taxon>
        <taxon>Agaricomycetes</taxon>
        <taxon>Agaricomycetidae</taxon>
        <taxon>Agaricales</taxon>
        <taxon>Pleurotineae</taxon>
        <taxon>Stephanosporaceae</taxon>
        <taxon>Cristinia</taxon>
    </lineage>
</organism>
<feature type="region of interest" description="Disordered" evidence="1">
    <location>
        <begin position="180"/>
        <end position="209"/>
    </location>
</feature>
<comment type="caution">
    <text evidence="2">The sequence shown here is derived from an EMBL/GenBank/DDBJ whole genome shotgun (WGS) entry which is preliminary data.</text>
</comment>
<feature type="region of interest" description="Disordered" evidence="1">
    <location>
        <begin position="275"/>
        <end position="313"/>
    </location>
</feature>
<feature type="compositionally biased region" description="Low complexity" evidence="1">
    <location>
        <begin position="1"/>
        <end position="11"/>
    </location>
</feature>
<accession>A0A8K0UCV3</accession>
<gene>
    <name evidence="2" type="ORF">BXZ70DRAFT_1013026</name>
</gene>
<feature type="region of interest" description="Disordered" evidence="1">
    <location>
        <begin position="1"/>
        <end position="24"/>
    </location>
</feature>
<keyword evidence="3" id="KW-1185">Reference proteome</keyword>
<reference evidence="2" key="1">
    <citation type="journal article" date="2021" name="New Phytol.">
        <title>Evolutionary innovations through gain and loss of genes in the ectomycorrhizal Boletales.</title>
        <authorList>
            <person name="Wu G."/>
            <person name="Miyauchi S."/>
            <person name="Morin E."/>
            <person name="Kuo A."/>
            <person name="Drula E."/>
            <person name="Varga T."/>
            <person name="Kohler A."/>
            <person name="Feng B."/>
            <person name="Cao Y."/>
            <person name="Lipzen A."/>
            <person name="Daum C."/>
            <person name="Hundley H."/>
            <person name="Pangilinan J."/>
            <person name="Johnson J."/>
            <person name="Barry K."/>
            <person name="LaButti K."/>
            <person name="Ng V."/>
            <person name="Ahrendt S."/>
            <person name="Min B."/>
            <person name="Choi I.G."/>
            <person name="Park H."/>
            <person name="Plett J.M."/>
            <person name="Magnuson J."/>
            <person name="Spatafora J.W."/>
            <person name="Nagy L.G."/>
            <person name="Henrissat B."/>
            <person name="Grigoriev I.V."/>
            <person name="Yang Z.L."/>
            <person name="Xu J."/>
            <person name="Martin F.M."/>
        </authorList>
    </citation>
    <scope>NUCLEOTIDE SEQUENCE</scope>
    <source>
        <strain evidence="2">KKN 215</strain>
    </source>
</reference>
<feature type="compositionally biased region" description="Basic and acidic residues" evidence="1">
    <location>
        <begin position="286"/>
        <end position="300"/>
    </location>
</feature>